<evidence type="ECO:0000256" key="1">
    <source>
        <dbReference type="ARBA" id="ARBA00000085"/>
    </source>
</evidence>
<evidence type="ECO:0000313" key="7">
    <source>
        <dbReference type="Proteomes" id="UP000198862"/>
    </source>
</evidence>
<dbReference type="InterPro" id="IPR019734">
    <property type="entry name" value="TPR_rpt"/>
</dbReference>
<keyword evidence="7" id="KW-1185">Reference proteome</keyword>
<proteinExistence type="predicted"/>
<evidence type="ECO:0000256" key="3">
    <source>
        <dbReference type="PROSITE-ProRule" id="PRU00339"/>
    </source>
</evidence>
<reference evidence="6 7" key="1">
    <citation type="submission" date="2016-10" db="EMBL/GenBank/DDBJ databases">
        <authorList>
            <person name="de Groot N.N."/>
        </authorList>
    </citation>
    <scope>NUCLEOTIDE SEQUENCE [LARGE SCALE GENOMIC DNA]</scope>
    <source>
        <strain evidence="6 7">DSM 6059</strain>
    </source>
</reference>
<accession>A0A1I1LR50</accession>
<dbReference type="InterPro" id="IPR003594">
    <property type="entry name" value="HATPase_dom"/>
</dbReference>
<keyword evidence="4" id="KW-1133">Transmembrane helix</keyword>
<name>A0A1I1LR50_9GAMM</name>
<dbReference type="RefSeq" id="WP_091983976.1">
    <property type="nucleotide sequence ID" value="NZ_FOLO01000016.1"/>
</dbReference>
<evidence type="ECO:0000256" key="2">
    <source>
        <dbReference type="ARBA" id="ARBA00012438"/>
    </source>
</evidence>
<dbReference type="Proteomes" id="UP000198862">
    <property type="component" value="Unassembled WGS sequence"/>
</dbReference>
<protein>
    <recommendedName>
        <fullName evidence="2">histidine kinase</fullName>
        <ecNumber evidence="2">2.7.13.3</ecNumber>
    </recommendedName>
</protein>
<feature type="repeat" description="TPR" evidence="3">
    <location>
        <begin position="205"/>
        <end position="238"/>
    </location>
</feature>
<dbReference type="OrthoDB" id="6315947at2"/>
<evidence type="ECO:0000259" key="5">
    <source>
        <dbReference type="PROSITE" id="PS50109"/>
    </source>
</evidence>
<dbReference type="InterPro" id="IPR036890">
    <property type="entry name" value="HATPase_C_sf"/>
</dbReference>
<dbReference type="SMART" id="SM00387">
    <property type="entry name" value="HATPase_c"/>
    <property type="match status" value="1"/>
</dbReference>
<dbReference type="Pfam" id="PF02518">
    <property type="entry name" value="HATPase_c"/>
    <property type="match status" value="1"/>
</dbReference>
<dbReference type="PANTHER" id="PTHR43065:SF42">
    <property type="entry name" value="TWO-COMPONENT SENSOR PPRA"/>
    <property type="match status" value="1"/>
</dbReference>
<dbReference type="AlphaFoldDB" id="A0A1I1LR50"/>
<dbReference type="Gene3D" id="3.30.565.10">
    <property type="entry name" value="Histidine kinase-like ATPase, C-terminal domain"/>
    <property type="match status" value="1"/>
</dbReference>
<gene>
    <name evidence="6" type="ORF">SAMN02745724_02396</name>
</gene>
<keyword evidence="4" id="KW-0472">Membrane</keyword>
<dbReference type="SUPFAM" id="SSF48452">
    <property type="entry name" value="TPR-like"/>
    <property type="match status" value="2"/>
</dbReference>
<dbReference type="Gene3D" id="1.10.287.130">
    <property type="match status" value="1"/>
</dbReference>
<keyword evidence="4" id="KW-0812">Transmembrane</keyword>
<dbReference type="SMART" id="SM00028">
    <property type="entry name" value="TPR"/>
    <property type="match status" value="4"/>
</dbReference>
<sequence>MFWQYNHYLLLIIVFFNVSVCIAKTDDTILDKITTIAETANTTPKQVLVDILDIRKKHGQALTLRQKVQLLDYESVAYMQLSEYQKALNTIEKITLITQEESNNYYNYIVFRFKGKLYWHLDMGQLALKFHLKAYEYLKNDGDFFTTQKQHAHFKDKNDYLLAKLTTENNIAYTAIQLGFYKKAIPFLENNLNFTHNTHKPRLLAVIYNNLGEAHFGLQNFEKAFEFHNKAFKIRKKNKLKFHLSFSYHNLALSYWQKKNFIKAKEYILESIKIRKQRSYLKGILESKLVLAKIFFDTKKFTDLESILEEIITTAKKKNAYQSLTQAYLIQQELFKHNEDFENAFIAAQNYHDSLEHIQLKKNNATLSTYLTQSSTITKDLNIKELKRNNELQVIEVKNEQQKNNLILSFSIVIVCGLLLFVGILQTKRKKIQLINKNLSDTLTQLQETQIKLIESEKMSSLTTLVTGIAHQMNTPLGIAKMATSHISEEIEAFNQALQVERITKTKLHNFVSDVEKSNLLTLQSIDRSIALIAQFKNISAQIENGIEEEFELVSRLKNHANAFSKSIMKQLTINVTGTHTKLLGYPIALTKVLEQLIQNSVDHGFKHTKSPLIDIKIQNKGNNIEITYQDNGCGVNIEHVNNIFDPFYTTNMGNRNIGIGLSIVYNLIVQLMKGDIICKVCHIQGTAFIINLPLKVTQT</sequence>
<dbReference type="SUPFAM" id="SSF55874">
    <property type="entry name" value="ATPase domain of HSP90 chaperone/DNA topoisomerase II/histidine kinase"/>
    <property type="match status" value="1"/>
</dbReference>
<dbReference type="PROSITE" id="PS50005">
    <property type="entry name" value="TPR"/>
    <property type="match status" value="1"/>
</dbReference>
<evidence type="ECO:0000256" key="4">
    <source>
        <dbReference type="SAM" id="Phobius"/>
    </source>
</evidence>
<dbReference type="GO" id="GO:0004673">
    <property type="term" value="F:protein histidine kinase activity"/>
    <property type="evidence" value="ECO:0007669"/>
    <property type="project" value="UniProtKB-EC"/>
</dbReference>
<dbReference type="Pfam" id="PF13424">
    <property type="entry name" value="TPR_12"/>
    <property type="match status" value="1"/>
</dbReference>
<evidence type="ECO:0000313" key="6">
    <source>
        <dbReference type="EMBL" id="SFC72773.1"/>
    </source>
</evidence>
<dbReference type="EMBL" id="FOLO01000016">
    <property type="protein sequence ID" value="SFC72773.1"/>
    <property type="molecule type" value="Genomic_DNA"/>
</dbReference>
<dbReference type="InterPro" id="IPR005467">
    <property type="entry name" value="His_kinase_dom"/>
</dbReference>
<dbReference type="InterPro" id="IPR004358">
    <property type="entry name" value="Sig_transdc_His_kin-like_C"/>
</dbReference>
<feature type="transmembrane region" description="Helical" evidence="4">
    <location>
        <begin position="406"/>
        <end position="425"/>
    </location>
</feature>
<comment type="catalytic activity">
    <reaction evidence="1">
        <text>ATP + protein L-histidine = ADP + protein N-phospho-L-histidine.</text>
        <dbReference type="EC" id="2.7.13.3"/>
    </reaction>
</comment>
<dbReference type="Gene3D" id="1.25.40.10">
    <property type="entry name" value="Tetratricopeptide repeat domain"/>
    <property type="match status" value="1"/>
</dbReference>
<dbReference type="PRINTS" id="PR00344">
    <property type="entry name" value="BCTRLSENSOR"/>
</dbReference>
<dbReference type="PROSITE" id="PS50109">
    <property type="entry name" value="HIS_KIN"/>
    <property type="match status" value="1"/>
</dbReference>
<dbReference type="CDD" id="cd00075">
    <property type="entry name" value="HATPase"/>
    <property type="match status" value="1"/>
</dbReference>
<feature type="domain" description="Histidine kinase" evidence="5">
    <location>
        <begin position="468"/>
        <end position="697"/>
    </location>
</feature>
<keyword evidence="3" id="KW-0802">TPR repeat</keyword>
<dbReference type="PANTHER" id="PTHR43065">
    <property type="entry name" value="SENSOR HISTIDINE KINASE"/>
    <property type="match status" value="1"/>
</dbReference>
<organism evidence="6 7">
    <name type="scientific">Pseudoalteromonas denitrificans DSM 6059</name>
    <dbReference type="NCBI Taxonomy" id="1123010"/>
    <lineage>
        <taxon>Bacteria</taxon>
        <taxon>Pseudomonadati</taxon>
        <taxon>Pseudomonadota</taxon>
        <taxon>Gammaproteobacteria</taxon>
        <taxon>Alteromonadales</taxon>
        <taxon>Pseudoalteromonadaceae</taxon>
        <taxon>Pseudoalteromonas</taxon>
    </lineage>
</organism>
<dbReference type="STRING" id="1123010.SAMN02745724_02396"/>
<dbReference type="InterPro" id="IPR011990">
    <property type="entry name" value="TPR-like_helical_dom_sf"/>
</dbReference>
<dbReference type="EC" id="2.7.13.3" evidence="2"/>